<gene>
    <name evidence="2" type="ORF">ACFFIA_25320</name>
</gene>
<dbReference type="Pfam" id="PF13649">
    <property type="entry name" value="Methyltransf_25"/>
    <property type="match status" value="1"/>
</dbReference>
<sequence length="240" mass="25439">MSDDLYVQSGEFIDVLSRGAWETLAVPVAQALTRARPEQGPIVDIGAGSGLGTLVAARAVPGAELIAVEPSPILRAALLVRLSGDDLARRVTVQAADGDGMALPDRLGAVLAINMIGHIAPDRRRALWADLRPRLAPAAPLVVNLQPPPAPVTVPETPFTSVSVGRRTYQGSGGARPAGPESVIWTMHYRVLAEDGVVERDLVVDYDWYVLSPRQLLDELTVAGYTAMVTDKDVVVATPA</sequence>
<dbReference type="GO" id="GO:0032259">
    <property type="term" value="P:methylation"/>
    <property type="evidence" value="ECO:0007669"/>
    <property type="project" value="UniProtKB-KW"/>
</dbReference>
<keyword evidence="2" id="KW-0808">Transferase</keyword>
<dbReference type="InterPro" id="IPR041698">
    <property type="entry name" value="Methyltransf_25"/>
</dbReference>
<evidence type="ECO:0000259" key="1">
    <source>
        <dbReference type="Pfam" id="PF13649"/>
    </source>
</evidence>
<accession>A0ABV6M8C7</accession>
<evidence type="ECO:0000313" key="2">
    <source>
        <dbReference type="EMBL" id="MFC0530967.1"/>
    </source>
</evidence>
<reference evidence="2 3" key="1">
    <citation type="submission" date="2024-09" db="EMBL/GenBank/DDBJ databases">
        <authorList>
            <person name="Sun Q."/>
            <person name="Mori K."/>
        </authorList>
    </citation>
    <scope>NUCLEOTIDE SEQUENCE [LARGE SCALE GENOMIC DNA]</scope>
    <source>
        <strain evidence="2 3">TBRC 3947</strain>
    </source>
</reference>
<comment type="caution">
    <text evidence="2">The sequence shown here is derived from an EMBL/GenBank/DDBJ whole genome shotgun (WGS) entry which is preliminary data.</text>
</comment>
<dbReference type="CDD" id="cd02440">
    <property type="entry name" value="AdoMet_MTases"/>
    <property type="match status" value="1"/>
</dbReference>
<feature type="domain" description="Methyltransferase" evidence="1">
    <location>
        <begin position="42"/>
        <end position="137"/>
    </location>
</feature>
<dbReference type="Gene3D" id="3.40.50.150">
    <property type="entry name" value="Vaccinia Virus protein VP39"/>
    <property type="match status" value="1"/>
</dbReference>
<keyword evidence="2" id="KW-0489">Methyltransferase</keyword>
<dbReference type="EMBL" id="JBHLUH010000053">
    <property type="protein sequence ID" value="MFC0530967.1"/>
    <property type="molecule type" value="Genomic_DNA"/>
</dbReference>
<name>A0ABV6M8C7_9ACTN</name>
<keyword evidence="3" id="KW-1185">Reference proteome</keyword>
<dbReference type="InterPro" id="IPR029063">
    <property type="entry name" value="SAM-dependent_MTases_sf"/>
</dbReference>
<proteinExistence type="predicted"/>
<organism evidence="2 3">
    <name type="scientific">Phytohabitans kaempferiae</name>
    <dbReference type="NCBI Taxonomy" id="1620943"/>
    <lineage>
        <taxon>Bacteria</taxon>
        <taxon>Bacillati</taxon>
        <taxon>Actinomycetota</taxon>
        <taxon>Actinomycetes</taxon>
        <taxon>Micromonosporales</taxon>
        <taxon>Micromonosporaceae</taxon>
    </lineage>
</organism>
<dbReference type="SUPFAM" id="SSF53335">
    <property type="entry name" value="S-adenosyl-L-methionine-dependent methyltransferases"/>
    <property type="match status" value="1"/>
</dbReference>
<dbReference type="Proteomes" id="UP001589867">
    <property type="component" value="Unassembled WGS sequence"/>
</dbReference>
<dbReference type="RefSeq" id="WP_377254561.1">
    <property type="nucleotide sequence ID" value="NZ_JBHLUH010000053.1"/>
</dbReference>
<protein>
    <submittedName>
        <fullName evidence="2">Class I SAM-dependent methyltransferase</fullName>
    </submittedName>
</protein>
<dbReference type="GO" id="GO:0008168">
    <property type="term" value="F:methyltransferase activity"/>
    <property type="evidence" value="ECO:0007669"/>
    <property type="project" value="UniProtKB-KW"/>
</dbReference>
<evidence type="ECO:0000313" key="3">
    <source>
        <dbReference type="Proteomes" id="UP001589867"/>
    </source>
</evidence>